<keyword evidence="1" id="KW-0472">Membrane</keyword>
<evidence type="ECO:0000259" key="3">
    <source>
        <dbReference type="SMART" id="SM00703"/>
    </source>
</evidence>
<feature type="transmembrane region" description="Helical" evidence="1">
    <location>
        <begin position="341"/>
        <end position="364"/>
    </location>
</feature>
<dbReference type="Pfam" id="PF20146">
    <property type="entry name" value="NRF"/>
    <property type="match status" value="1"/>
</dbReference>
<reference evidence="4" key="1">
    <citation type="submission" date="2022-12" db="EMBL/GenBank/DDBJ databases">
        <title>Chromosome-level genome assembly of the bean flower thrips Megalurothrips usitatus.</title>
        <authorList>
            <person name="Ma L."/>
            <person name="Liu Q."/>
            <person name="Li H."/>
            <person name="Cai W."/>
        </authorList>
    </citation>
    <scope>NUCLEOTIDE SEQUENCE</scope>
    <source>
        <strain evidence="4">Cailab_2022a</strain>
    </source>
</reference>
<accession>A0AAV7XXH0</accession>
<dbReference type="SMART" id="SM00703">
    <property type="entry name" value="NRF"/>
    <property type="match status" value="1"/>
</dbReference>
<comment type="caution">
    <text evidence="4">The sequence shown here is derived from an EMBL/GenBank/DDBJ whole genome shotgun (WGS) entry which is preliminary data.</text>
</comment>
<feature type="transmembrane region" description="Helical" evidence="1">
    <location>
        <begin position="674"/>
        <end position="695"/>
    </location>
</feature>
<feature type="transmembrane region" description="Helical" evidence="1">
    <location>
        <begin position="635"/>
        <end position="654"/>
    </location>
</feature>
<keyword evidence="1" id="KW-0812">Transmembrane</keyword>
<evidence type="ECO:0000313" key="5">
    <source>
        <dbReference type="Proteomes" id="UP001075354"/>
    </source>
</evidence>
<dbReference type="Proteomes" id="UP001075354">
    <property type="component" value="Chromosome 3"/>
</dbReference>
<feature type="transmembrane region" description="Helical" evidence="1">
    <location>
        <begin position="479"/>
        <end position="500"/>
    </location>
</feature>
<feature type="transmembrane region" description="Helical" evidence="1">
    <location>
        <begin position="507"/>
        <end position="526"/>
    </location>
</feature>
<dbReference type="InterPro" id="IPR002656">
    <property type="entry name" value="Acyl_transf_3_dom"/>
</dbReference>
<feature type="transmembrane region" description="Helical" evidence="1">
    <location>
        <begin position="532"/>
        <end position="548"/>
    </location>
</feature>
<dbReference type="AlphaFoldDB" id="A0AAV7XXH0"/>
<feature type="signal peptide" evidence="2">
    <location>
        <begin position="1"/>
        <end position="17"/>
    </location>
</feature>
<dbReference type="Pfam" id="PF01757">
    <property type="entry name" value="Acyl_transf_3"/>
    <property type="match status" value="1"/>
</dbReference>
<feature type="transmembrane region" description="Helical" evidence="1">
    <location>
        <begin position="602"/>
        <end position="623"/>
    </location>
</feature>
<evidence type="ECO:0000313" key="4">
    <source>
        <dbReference type="EMBL" id="KAJ1529716.1"/>
    </source>
</evidence>
<feature type="transmembrane region" description="Helical" evidence="1">
    <location>
        <begin position="300"/>
        <end position="321"/>
    </location>
</feature>
<dbReference type="GO" id="GO:0016747">
    <property type="term" value="F:acyltransferase activity, transferring groups other than amino-acyl groups"/>
    <property type="evidence" value="ECO:0007669"/>
    <property type="project" value="InterPro"/>
</dbReference>
<gene>
    <name evidence="4" type="ORF">ONE63_006470</name>
</gene>
<proteinExistence type="predicted"/>
<dbReference type="InterPro" id="IPR052728">
    <property type="entry name" value="O2_lipid_transport_reg"/>
</dbReference>
<protein>
    <recommendedName>
        <fullName evidence="3">Nose resistant-to-fluoxetine protein N-terminal domain-containing protein</fullName>
    </recommendedName>
</protein>
<evidence type="ECO:0000256" key="2">
    <source>
        <dbReference type="SAM" id="SignalP"/>
    </source>
</evidence>
<organism evidence="4 5">
    <name type="scientific">Megalurothrips usitatus</name>
    <name type="common">bean blossom thrips</name>
    <dbReference type="NCBI Taxonomy" id="439358"/>
    <lineage>
        <taxon>Eukaryota</taxon>
        <taxon>Metazoa</taxon>
        <taxon>Ecdysozoa</taxon>
        <taxon>Arthropoda</taxon>
        <taxon>Hexapoda</taxon>
        <taxon>Insecta</taxon>
        <taxon>Pterygota</taxon>
        <taxon>Neoptera</taxon>
        <taxon>Paraneoptera</taxon>
        <taxon>Thysanoptera</taxon>
        <taxon>Terebrantia</taxon>
        <taxon>Thripoidea</taxon>
        <taxon>Thripidae</taxon>
        <taxon>Megalurothrips</taxon>
    </lineage>
</organism>
<keyword evidence="1" id="KW-1133">Transmembrane helix</keyword>
<dbReference type="PANTHER" id="PTHR11161:SF71">
    <property type="entry name" value="NOSE RESISTANT-TO-FLUOXETINE PROTEIN N-TERMINAL DOMAIN-CONTAINING PROTEIN"/>
    <property type="match status" value="1"/>
</dbReference>
<feature type="chain" id="PRO_5043698140" description="Nose resistant-to-fluoxetine protein N-terminal domain-containing protein" evidence="2">
    <location>
        <begin position="18"/>
        <end position="752"/>
    </location>
</feature>
<dbReference type="EMBL" id="JAPTSV010000003">
    <property type="protein sequence ID" value="KAJ1529716.1"/>
    <property type="molecule type" value="Genomic_DNA"/>
</dbReference>
<evidence type="ECO:0000256" key="1">
    <source>
        <dbReference type="SAM" id="Phobius"/>
    </source>
</evidence>
<feature type="transmembrane region" description="Helical" evidence="1">
    <location>
        <begin position="229"/>
        <end position="254"/>
    </location>
</feature>
<keyword evidence="5" id="KW-1185">Reference proteome</keyword>
<name>A0AAV7XXH0_9NEOP</name>
<sequence>MLRALVAILAVLGPGLGASAAASTRPVPPPLPPPPYAARLQRLADALVRPFAPVTPEAGISLRCRQHSHMYLTSLSQLAAWAMHMYDSSTKIPSSLLAGNVEQLGNFDQCVSVRVADADTGSDVFRGKHCTASVSFRMPPSDGWGPSPLGELLLAGTTASGNAEGNVSAEYKWSFCVPSSCSAKDVEVGLRARLAPAWPLQQPAVTVDERRCLAADGGLQSQPLQPKDIAFICLVLVTVYVIVASTVYDVMWIAKGEAAGDRRSPSTRVQELLVAFSLRRNGAALLSTARSGDTMDCLHGLRVLSMSWVVLFHTFYINIVAPNINKAVTAKLGDSWSNMVLLNATLSTDTFLLLSGTLLAVSFLRSARALPGAASARLPFSPLSFYWHRYARLTPVYAVCVWFYASMLPRLGNGPTWDVGVGKESDNCVANWWTNLAYVNNFMQLNGPCMSHTWYLATDMQLFWMSPVVLVPLVRWPRFGRVLLAALVVMSMAVAFTVTFTERLTGAMLYTLDQIMLGRVFVVVYLRVYNRAGPYLVGIALGWVLTAVRGRPLRLPAAVVAAGWTTAAVTCLAVVFGVFGFYQRDHAYSAVEAGLYAGLHRTAWAAGVAWVVFACITGHGGPVNALLSWQLFGPLARLAYCAYLTHFVVIMYTYSSRRTPGYFSMYVTINDGLGILVVTFAVSAVLSLAFEMPFLTLDRVLMPRGPAPKKAPSMPEAALTTASIATVEEHLEHLAADLRGYDNAAFEKLSEK</sequence>
<dbReference type="PANTHER" id="PTHR11161">
    <property type="entry name" value="O-ACYLTRANSFERASE"/>
    <property type="match status" value="1"/>
</dbReference>
<keyword evidence="2" id="KW-0732">Signal</keyword>
<feature type="domain" description="Nose resistant-to-fluoxetine protein N-terminal" evidence="3">
    <location>
        <begin position="61"/>
        <end position="214"/>
    </location>
</feature>
<dbReference type="InterPro" id="IPR006621">
    <property type="entry name" value="Nose-resist-to-fluoxetine_N"/>
</dbReference>
<feature type="transmembrane region" description="Helical" evidence="1">
    <location>
        <begin position="385"/>
        <end position="405"/>
    </location>
</feature>
<feature type="transmembrane region" description="Helical" evidence="1">
    <location>
        <begin position="555"/>
        <end position="582"/>
    </location>
</feature>